<keyword evidence="2 3" id="KW-0346">Stress response</keyword>
<evidence type="ECO:0000313" key="7">
    <source>
        <dbReference type="Proteomes" id="UP001163687"/>
    </source>
</evidence>
<comment type="function">
    <text evidence="3">RNA chaperone that binds small regulatory RNA (sRNAs) and mRNAs to facilitate mRNA translational regulation in response to envelope stress, environmental stress and changes in metabolite concentrations. Also binds with high specificity to tRNAs.</text>
</comment>
<evidence type="ECO:0000256" key="2">
    <source>
        <dbReference type="ARBA" id="ARBA00023016"/>
    </source>
</evidence>
<comment type="similarity">
    <text evidence="3">Belongs to the Hfq family.</text>
</comment>
<dbReference type="GO" id="GO:0005829">
    <property type="term" value="C:cytosol"/>
    <property type="evidence" value="ECO:0007669"/>
    <property type="project" value="TreeGrafter"/>
</dbReference>
<dbReference type="GO" id="GO:0043487">
    <property type="term" value="P:regulation of RNA stability"/>
    <property type="evidence" value="ECO:0007669"/>
    <property type="project" value="TreeGrafter"/>
</dbReference>
<dbReference type="InterPro" id="IPR005001">
    <property type="entry name" value="Hfq"/>
</dbReference>
<dbReference type="Proteomes" id="UP001163687">
    <property type="component" value="Chromosome"/>
</dbReference>
<dbReference type="PANTHER" id="PTHR34772">
    <property type="entry name" value="RNA-BINDING PROTEIN HFQ"/>
    <property type="match status" value="1"/>
</dbReference>
<evidence type="ECO:0000259" key="5">
    <source>
        <dbReference type="PROSITE" id="PS52002"/>
    </source>
</evidence>
<evidence type="ECO:0000256" key="1">
    <source>
        <dbReference type="ARBA" id="ARBA00022884"/>
    </source>
</evidence>
<sequence length="111" mass="12361">MPKIVINQQDTFLNLVRKEAVPVTVYLVNGFQLRGIVRGFDQFTVVLENEGRQMLVYKHALSTIAPSRPINLHAAQQQYLQQLQQAQQAGHAQQGAQGPHPASPPAPRREA</sequence>
<keyword evidence="7" id="KW-1185">Reference proteome</keyword>
<dbReference type="CDD" id="cd01716">
    <property type="entry name" value="Hfq"/>
    <property type="match status" value="1"/>
</dbReference>
<gene>
    <name evidence="3" type="primary">hfq</name>
    <name evidence="6" type="ORF">caldi_10930</name>
</gene>
<dbReference type="GO" id="GO:0045974">
    <property type="term" value="P:regulation of translation, ncRNA-mediated"/>
    <property type="evidence" value="ECO:0007669"/>
    <property type="project" value="TreeGrafter"/>
</dbReference>
<dbReference type="PROSITE" id="PS52002">
    <property type="entry name" value="SM"/>
    <property type="match status" value="1"/>
</dbReference>
<dbReference type="Gene3D" id="2.30.30.100">
    <property type="match status" value="1"/>
</dbReference>
<dbReference type="KEGG" id="cmic:caldi_10930"/>
<feature type="compositionally biased region" description="Pro residues" evidence="4">
    <location>
        <begin position="101"/>
        <end position="111"/>
    </location>
</feature>
<comment type="subunit">
    <text evidence="3">Homohexamer.</text>
</comment>
<name>A0AA35G833_9FIRM</name>
<dbReference type="AlphaFoldDB" id="A0AA35G833"/>
<feature type="region of interest" description="Disordered" evidence="4">
    <location>
        <begin position="81"/>
        <end position="111"/>
    </location>
</feature>
<dbReference type="Pfam" id="PF17209">
    <property type="entry name" value="Hfq"/>
    <property type="match status" value="1"/>
</dbReference>
<dbReference type="InterPro" id="IPR047575">
    <property type="entry name" value="Sm"/>
</dbReference>
<dbReference type="HAMAP" id="MF_00436">
    <property type="entry name" value="Hfq"/>
    <property type="match status" value="1"/>
</dbReference>
<dbReference type="PANTHER" id="PTHR34772:SF1">
    <property type="entry name" value="RNA-BINDING PROTEIN HFQ"/>
    <property type="match status" value="1"/>
</dbReference>
<feature type="domain" description="Sm" evidence="5">
    <location>
        <begin position="10"/>
        <end position="70"/>
    </location>
</feature>
<evidence type="ECO:0000256" key="3">
    <source>
        <dbReference type="HAMAP-Rule" id="MF_00436"/>
    </source>
</evidence>
<dbReference type="EMBL" id="AP025628">
    <property type="protein sequence ID" value="BDG60003.1"/>
    <property type="molecule type" value="Genomic_DNA"/>
</dbReference>
<proteinExistence type="inferred from homology"/>
<dbReference type="SUPFAM" id="SSF50182">
    <property type="entry name" value="Sm-like ribonucleoproteins"/>
    <property type="match status" value="1"/>
</dbReference>
<dbReference type="GO" id="GO:0006355">
    <property type="term" value="P:regulation of DNA-templated transcription"/>
    <property type="evidence" value="ECO:0007669"/>
    <property type="project" value="InterPro"/>
</dbReference>
<dbReference type="NCBIfam" id="TIGR02383">
    <property type="entry name" value="Hfq"/>
    <property type="match status" value="1"/>
</dbReference>
<organism evidence="6 7">
    <name type="scientific">Caldinitratiruptor microaerophilus</name>
    <dbReference type="NCBI Taxonomy" id="671077"/>
    <lineage>
        <taxon>Bacteria</taxon>
        <taxon>Bacillati</taxon>
        <taxon>Bacillota</taxon>
        <taxon>Clostridia</taxon>
        <taxon>Eubacteriales</taxon>
        <taxon>Symbiobacteriaceae</taxon>
        <taxon>Caldinitratiruptor</taxon>
    </lineage>
</organism>
<dbReference type="NCBIfam" id="NF001602">
    <property type="entry name" value="PRK00395.1"/>
    <property type="match status" value="1"/>
</dbReference>
<dbReference type="InterPro" id="IPR010920">
    <property type="entry name" value="LSM_dom_sf"/>
</dbReference>
<dbReference type="GO" id="GO:0003723">
    <property type="term" value="F:RNA binding"/>
    <property type="evidence" value="ECO:0007669"/>
    <property type="project" value="UniProtKB-UniRule"/>
</dbReference>
<evidence type="ECO:0000313" key="6">
    <source>
        <dbReference type="EMBL" id="BDG60003.1"/>
    </source>
</evidence>
<keyword evidence="1 3" id="KW-0694">RNA-binding</keyword>
<accession>A0AA35G833</accession>
<reference evidence="6" key="1">
    <citation type="submission" date="2022-03" db="EMBL/GenBank/DDBJ databases">
        <title>Complete genome sequence of Caldinitratiruptor microaerophilus.</title>
        <authorList>
            <person name="Mukaiyama R."/>
            <person name="Nishiyama T."/>
            <person name="Ueda K."/>
        </authorList>
    </citation>
    <scope>NUCLEOTIDE SEQUENCE</scope>
    <source>
        <strain evidence="6">JCM 16183</strain>
    </source>
</reference>
<protein>
    <recommendedName>
        <fullName evidence="3">RNA-binding protein Hfq</fullName>
    </recommendedName>
</protein>
<feature type="compositionally biased region" description="Low complexity" evidence="4">
    <location>
        <begin position="81"/>
        <end position="100"/>
    </location>
</feature>
<evidence type="ECO:0000256" key="4">
    <source>
        <dbReference type="SAM" id="MobiDB-lite"/>
    </source>
</evidence>